<dbReference type="Pfam" id="PF01323">
    <property type="entry name" value="DSBA"/>
    <property type="match status" value="1"/>
</dbReference>
<dbReference type="Proteomes" id="UP000319731">
    <property type="component" value="Unassembled WGS sequence"/>
</dbReference>
<reference evidence="2 3" key="1">
    <citation type="journal article" date="2019" name="Sci. Rep.">
        <title>Comparative genomics of chytrid fungi reveal insights into the obligate biotrophic and pathogenic lifestyle of Synchytrium endobioticum.</title>
        <authorList>
            <person name="van de Vossenberg B.T.L.H."/>
            <person name="Warris S."/>
            <person name="Nguyen H.D.T."/>
            <person name="van Gent-Pelzer M.P.E."/>
            <person name="Joly D.L."/>
            <person name="van de Geest H.C."/>
            <person name="Bonants P.J.M."/>
            <person name="Smith D.S."/>
            <person name="Levesque C.A."/>
            <person name="van der Lee T.A.J."/>
        </authorList>
    </citation>
    <scope>NUCLEOTIDE SEQUENCE [LARGE SCALE GENOMIC DNA]</scope>
    <source>
        <strain evidence="2 3">JEL517</strain>
    </source>
</reference>
<sequence length="226" mass="25143">MSSGKTITIDVISDTICPWCFIGKRRMEKAITQYKQRPGNEGTKFVIKYHPFLLDPTLTSTPMDKNERYAKKFGPRAQAMMARMQEIALAENLNFSSTGLISQTFDSHRIVKYVSSKLGHDAESIIVEELFKNYFEDGKCISDYDVLADAAVKAGVGKDEARVFLESGEGLDDVKAEIQYAFDEGVSGVPHYSISFGDNAYAVPGAQDVNVFTHVFDKLVKREGSL</sequence>
<evidence type="ECO:0000313" key="2">
    <source>
        <dbReference type="EMBL" id="TPX32910.1"/>
    </source>
</evidence>
<organism evidence="2 3">
    <name type="scientific">Synchytrium microbalum</name>
    <dbReference type="NCBI Taxonomy" id="1806994"/>
    <lineage>
        <taxon>Eukaryota</taxon>
        <taxon>Fungi</taxon>
        <taxon>Fungi incertae sedis</taxon>
        <taxon>Chytridiomycota</taxon>
        <taxon>Chytridiomycota incertae sedis</taxon>
        <taxon>Chytridiomycetes</taxon>
        <taxon>Synchytriales</taxon>
        <taxon>Synchytriaceae</taxon>
        <taxon>Synchytrium</taxon>
    </lineage>
</organism>
<dbReference type="EMBL" id="QEAO01000025">
    <property type="protein sequence ID" value="TPX32910.1"/>
    <property type="molecule type" value="Genomic_DNA"/>
</dbReference>
<comment type="caution">
    <text evidence="2">The sequence shown here is derived from an EMBL/GenBank/DDBJ whole genome shotgun (WGS) entry which is preliminary data.</text>
</comment>
<protein>
    <recommendedName>
        <fullName evidence="1">DSBA-like thioredoxin domain-containing protein</fullName>
    </recommendedName>
</protein>
<dbReference type="InterPro" id="IPR001853">
    <property type="entry name" value="DSBA-like_thioredoxin_dom"/>
</dbReference>
<dbReference type="RefSeq" id="XP_031024039.1">
    <property type="nucleotide sequence ID" value="XM_031169994.1"/>
</dbReference>
<dbReference type="PANTHER" id="PTHR13887:SF41">
    <property type="entry name" value="THIOREDOXIN SUPERFAMILY PROTEIN"/>
    <property type="match status" value="1"/>
</dbReference>
<dbReference type="OrthoDB" id="1930760at2759"/>
<dbReference type="InterPro" id="IPR036249">
    <property type="entry name" value="Thioredoxin-like_sf"/>
</dbReference>
<proteinExistence type="predicted"/>
<keyword evidence="3" id="KW-1185">Reference proteome</keyword>
<dbReference type="GeneID" id="42005291"/>
<name>A0A507BTQ6_9FUNG</name>
<dbReference type="PANTHER" id="PTHR13887">
    <property type="entry name" value="GLUTATHIONE S-TRANSFERASE KAPPA"/>
    <property type="match status" value="1"/>
</dbReference>
<dbReference type="STRING" id="1806994.A0A507BTQ6"/>
<gene>
    <name evidence="2" type="ORF">SmJEL517_g04066</name>
</gene>
<dbReference type="SUPFAM" id="SSF52833">
    <property type="entry name" value="Thioredoxin-like"/>
    <property type="match status" value="1"/>
</dbReference>
<dbReference type="GO" id="GO:0016491">
    <property type="term" value="F:oxidoreductase activity"/>
    <property type="evidence" value="ECO:0007669"/>
    <property type="project" value="InterPro"/>
</dbReference>
<feature type="domain" description="DSBA-like thioredoxin" evidence="1">
    <location>
        <begin position="8"/>
        <end position="214"/>
    </location>
</feature>
<dbReference type="Gene3D" id="3.40.30.10">
    <property type="entry name" value="Glutaredoxin"/>
    <property type="match status" value="1"/>
</dbReference>
<dbReference type="CDD" id="cd03024">
    <property type="entry name" value="DsbA_FrnE"/>
    <property type="match status" value="1"/>
</dbReference>
<evidence type="ECO:0000259" key="1">
    <source>
        <dbReference type="Pfam" id="PF01323"/>
    </source>
</evidence>
<evidence type="ECO:0000313" key="3">
    <source>
        <dbReference type="Proteomes" id="UP000319731"/>
    </source>
</evidence>
<dbReference type="AlphaFoldDB" id="A0A507BTQ6"/>
<accession>A0A507BTQ6</accession>